<gene>
    <name evidence="6" type="primary">mdtN_2</name>
    <name evidence="6" type="ORF">MOHU_27040</name>
</gene>
<dbReference type="PANTHER" id="PTHR32347">
    <property type="entry name" value="EFFLUX SYSTEM COMPONENT YKNX-RELATED"/>
    <property type="match status" value="1"/>
</dbReference>
<sequence length="395" mass="42379">MLVKKWPPLLKRLLIAGAIIFTGVAFALISRNPKPATVGIYEGHPVLYGSGVIETTEIGVGSEIPGRIRQVLVQEGQFVTAGSIIAVLDDAELQGQVAQAKAAVAAAEAQLAQVKAVYTAEQARVEGNIQTALATLQKLTAGARQQEIDAAQKKVDQARAKLQSAQDHLRRMETLHQQGVISDEQYQQAKTNYEVARADLGAAEDNLSLLASGSRPEDIAAARANYEVALAGRFQVEARRKDVDVATAALDKAKAALKTAEEQLAKATIRAKTSGIVLRCNFSAGEVVNPGIPIVTLSDPADIWLAIYVPETEIGKVKVGQQAVVTVDSFPGKRFNGRVKEIAGQAEFTPKNIQTKEERVDLVFKVKIALANEEQLLKPGMPADAMVYLDSQEAN</sequence>
<evidence type="ECO:0000259" key="4">
    <source>
        <dbReference type="Pfam" id="PF25881"/>
    </source>
</evidence>
<feature type="domain" description="CusB-like beta-barrel" evidence="5">
    <location>
        <begin position="303"/>
        <end position="386"/>
    </location>
</feature>
<dbReference type="Gene3D" id="1.10.287.470">
    <property type="entry name" value="Helix hairpin bin"/>
    <property type="match status" value="1"/>
</dbReference>
<feature type="domain" description="YbhG-like alpha-helical hairpin" evidence="4">
    <location>
        <begin position="125"/>
        <end position="237"/>
    </location>
</feature>
<feature type="coiled-coil region" evidence="3">
    <location>
        <begin position="243"/>
        <end position="270"/>
    </location>
</feature>
<evidence type="ECO:0000256" key="2">
    <source>
        <dbReference type="ARBA" id="ARBA00023054"/>
    </source>
</evidence>
<dbReference type="RefSeq" id="WP_106006609.1">
    <property type="nucleotide sequence ID" value="NZ_CP136419.1"/>
</dbReference>
<dbReference type="PRINTS" id="PR01490">
    <property type="entry name" value="RTXTOXIND"/>
</dbReference>
<feature type="coiled-coil region" evidence="3">
    <location>
        <begin position="90"/>
        <end position="117"/>
    </location>
</feature>
<dbReference type="Gene3D" id="2.40.30.170">
    <property type="match status" value="1"/>
</dbReference>
<evidence type="ECO:0000259" key="5">
    <source>
        <dbReference type="Pfam" id="PF25954"/>
    </source>
</evidence>
<comment type="subcellular location">
    <subcellularLocation>
        <location evidence="1">Cell envelope</location>
    </subcellularLocation>
</comment>
<name>A0A2T0AJS7_9FIRM</name>
<dbReference type="SUPFAM" id="SSF111369">
    <property type="entry name" value="HlyD-like secretion proteins"/>
    <property type="match status" value="3"/>
</dbReference>
<comment type="caution">
    <text evidence="6">The sequence shown here is derived from an EMBL/GenBank/DDBJ whole genome shotgun (WGS) entry which is preliminary data.</text>
</comment>
<keyword evidence="2 3" id="KW-0175">Coiled coil</keyword>
<feature type="coiled-coil region" evidence="3">
    <location>
        <begin position="141"/>
        <end position="206"/>
    </location>
</feature>
<dbReference type="InterPro" id="IPR058792">
    <property type="entry name" value="Beta-barrel_RND_2"/>
</dbReference>
<organism evidence="6 7">
    <name type="scientific">Neomoorella humiferrea</name>
    <dbReference type="NCBI Taxonomy" id="676965"/>
    <lineage>
        <taxon>Bacteria</taxon>
        <taxon>Bacillati</taxon>
        <taxon>Bacillota</taxon>
        <taxon>Clostridia</taxon>
        <taxon>Neomoorellales</taxon>
        <taxon>Neomoorellaceae</taxon>
        <taxon>Neomoorella</taxon>
    </lineage>
</organism>
<dbReference type="InterPro" id="IPR050465">
    <property type="entry name" value="UPF0194_transport"/>
</dbReference>
<accession>A0A2T0AJS7</accession>
<dbReference type="GO" id="GO:0030313">
    <property type="term" value="C:cell envelope"/>
    <property type="evidence" value="ECO:0007669"/>
    <property type="project" value="UniProtKB-SubCell"/>
</dbReference>
<proteinExistence type="predicted"/>
<evidence type="ECO:0000313" key="6">
    <source>
        <dbReference type="EMBL" id="PRR68609.1"/>
    </source>
</evidence>
<evidence type="ECO:0000256" key="3">
    <source>
        <dbReference type="SAM" id="Coils"/>
    </source>
</evidence>
<dbReference type="Pfam" id="PF25954">
    <property type="entry name" value="Beta-barrel_RND_2"/>
    <property type="match status" value="1"/>
</dbReference>
<evidence type="ECO:0000313" key="7">
    <source>
        <dbReference type="Proteomes" id="UP000238415"/>
    </source>
</evidence>
<dbReference type="Gene3D" id="2.40.50.100">
    <property type="match status" value="2"/>
</dbReference>
<dbReference type="EMBL" id="PVXM01000062">
    <property type="protein sequence ID" value="PRR68609.1"/>
    <property type="molecule type" value="Genomic_DNA"/>
</dbReference>
<dbReference type="AlphaFoldDB" id="A0A2T0AJS7"/>
<reference evidence="6 7" key="1">
    <citation type="submission" date="2018-03" db="EMBL/GenBank/DDBJ databases">
        <title>Genome sequence of Moorella humiferrea DSM 23265.</title>
        <authorList>
            <person name="Poehlein A."/>
            <person name="Daniel R."/>
        </authorList>
    </citation>
    <scope>NUCLEOTIDE SEQUENCE [LARGE SCALE GENOMIC DNA]</scope>
    <source>
        <strain evidence="6 7">DSM 23265</strain>
    </source>
</reference>
<protein>
    <submittedName>
        <fullName evidence="6">Multidrug resistance protein MdtN</fullName>
    </submittedName>
</protein>
<keyword evidence="7" id="KW-1185">Reference proteome</keyword>
<dbReference type="Proteomes" id="UP000238415">
    <property type="component" value="Unassembled WGS sequence"/>
</dbReference>
<dbReference type="Pfam" id="PF25881">
    <property type="entry name" value="HH_YBHG"/>
    <property type="match status" value="1"/>
</dbReference>
<dbReference type="PANTHER" id="PTHR32347:SF23">
    <property type="entry name" value="BLL5650 PROTEIN"/>
    <property type="match status" value="1"/>
</dbReference>
<evidence type="ECO:0000256" key="1">
    <source>
        <dbReference type="ARBA" id="ARBA00004196"/>
    </source>
</evidence>
<dbReference type="InterPro" id="IPR059052">
    <property type="entry name" value="HH_YbhG-like"/>
</dbReference>
<dbReference type="OrthoDB" id="9778236at2"/>